<dbReference type="Proteomes" id="UP001465976">
    <property type="component" value="Unassembled WGS sequence"/>
</dbReference>
<comment type="caution">
    <text evidence="1">The sequence shown here is derived from an EMBL/GenBank/DDBJ whole genome shotgun (WGS) entry which is preliminary data.</text>
</comment>
<evidence type="ECO:0000313" key="1">
    <source>
        <dbReference type="EMBL" id="KAL0565553.1"/>
    </source>
</evidence>
<evidence type="ECO:0000313" key="2">
    <source>
        <dbReference type="Proteomes" id="UP001465976"/>
    </source>
</evidence>
<name>A0ABR3ERS7_9AGAR</name>
<protein>
    <submittedName>
        <fullName evidence="1">Uncharacterized protein</fullName>
    </submittedName>
</protein>
<reference evidence="1 2" key="1">
    <citation type="submission" date="2024-02" db="EMBL/GenBank/DDBJ databases">
        <title>A draft genome for the cacao thread blight pathogen Marasmius crinis-equi.</title>
        <authorList>
            <person name="Cohen S.P."/>
            <person name="Baruah I.K."/>
            <person name="Amoako-Attah I."/>
            <person name="Bukari Y."/>
            <person name="Meinhardt L.W."/>
            <person name="Bailey B.A."/>
        </authorList>
    </citation>
    <scope>NUCLEOTIDE SEQUENCE [LARGE SCALE GENOMIC DNA]</scope>
    <source>
        <strain evidence="1 2">GH-76</strain>
    </source>
</reference>
<dbReference type="EMBL" id="JBAHYK010002215">
    <property type="protein sequence ID" value="KAL0565553.1"/>
    <property type="molecule type" value="Genomic_DNA"/>
</dbReference>
<sequence length="267" mass="29342">MSGPPPYRAVRDWDIDRLCDAANGVIAVPQDIVWTCEPGFQDSPGLRWKTGNDAKNFYVVFEVPDGDLFPAIYRDFVRDVKPYLPDGSLTNSGVTCKGHPTLQKAEEHWAELCRARHNDEFHRRHRARKTATLEEEANEAKARLVFNSLVQLQPNLLGIGSSEIVSVSTASRVLNPISSPPASPSRSGNSNRTGRVVHRTKWKLFVCFVGGVEYCDNLKSAHRALRAVLERQTGVTGIFLAVSESDARQAFESILASDCSSGSSAGS</sequence>
<keyword evidence="2" id="KW-1185">Reference proteome</keyword>
<gene>
    <name evidence="1" type="ORF">V5O48_016468</name>
</gene>
<proteinExistence type="predicted"/>
<accession>A0ABR3ERS7</accession>
<organism evidence="1 2">
    <name type="scientific">Marasmius crinis-equi</name>
    <dbReference type="NCBI Taxonomy" id="585013"/>
    <lineage>
        <taxon>Eukaryota</taxon>
        <taxon>Fungi</taxon>
        <taxon>Dikarya</taxon>
        <taxon>Basidiomycota</taxon>
        <taxon>Agaricomycotina</taxon>
        <taxon>Agaricomycetes</taxon>
        <taxon>Agaricomycetidae</taxon>
        <taxon>Agaricales</taxon>
        <taxon>Marasmiineae</taxon>
        <taxon>Marasmiaceae</taxon>
        <taxon>Marasmius</taxon>
    </lineage>
</organism>